<organism evidence="2 3">
    <name type="scientific">Penicillium hordei</name>
    <dbReference type="NCBI Taxonomy" id="40994"/>
    <lineage>
        <taxon>Eukaryota</taxon>
        <taxon>Fungi</taxon>
        <taxon>Dikarya</taxon>
        <taxon>Ascomycota</taxon>
        <taxon>Pezizomycotina</taxon>
        <taxon>Eurotiomycetes</taxon>
        <taxon>Eurotiomycetidae</taxon>
        <taxon>Eurotiales</taxon>
        <taxon>Aspergillaceae</taxon>
        <taxon>Penicillium</taxon>
    </lineage>
</organism>
<dbReference type="GeneID" id="81591496"/>
<accession>A0AAD6GVG6</accession>
<proteinExistence type="predicted"/>
<dbReference type="RefSeq" id="XP_056749922.1">
    <property type="nucleotide sequence ID" value="XM_056901254.1"/>
</dbReference>
<name>A0AAD6GVG6_9EURO</name>
<feature type="compositionally biased region" description="Basic and acidic residues" evidence="1">
    <location>
        <begin position="1"/>
        <end position="10"/>
    </location>
</feature>
<evidence type="ECO:0000313" key="2">
    <source>
        <dbReference type="EMBL" id="KAJ5593296.1"/>
    </source>
</evidence>
<keyword evidence="3" id="KW-1185">Reference proteome</keyword>
<protein>
    <submittedName>
        <fullName evidence="2">Uncharacterized protein</fullName>
    </submittedName>
</protein>
<dbReference type="AlphaFoldDB" id="A0AAD6GVG6"/>
<feature type="region of interest" description="Disordered" evidence="1">
    <location>
        <begin position="1"/>
        <end position="31"/>
    </location>
</feature>
<reference evidence="2" key="1">
    <citation type="journal article" date="2023" name="IMA Fungus">
        <title>Comparative genomic study of the Penicillium genus elucidates a diverse pangenome and 15 lateral gene transfer events.</title>
        <authorList>
            <person name="Petersen C."/>
            <person name="Sorensen T."/>
            <person name="Nielsen M.R."/>
            <person name="Sondergaard T.E."/>
            <person name="Sorensen J.L."/>
            <person name="Fitzpatrick D.A."/>
            <person name="Frisvad J.C."/>
            <person name="Nielsen K.L."/>
        </authorList>
    </citation>
    <scope>NUCLEOTIDE SEQUENCE</scope>
    <source>
        <strain evidence="2">IBT 12815</strain>
    </source>
</reference>
<reference evidence="2" key="2">
    <citation type="submission" date="2023-01" db="EMBL/GenBank/DDBJ databases">
        <authorList>
            <person name="Petersen C."/>
        </authorList>
    </citation>
    <scope>NUCLEOTIDE SEQUENCE</scope>
    <source>
        <strain evidence="2">IBT 12815</strain>
    </source>
</reference>
<evidence type="ECO:0000256" key="1">
    <source>
        <dbReference type="SAM" id="MobiDB-lite"/>
    </source>
</evidence>
<dbReference type="EMBL" id="JAQJAE010000005">
    <property type="protein sequence ID" value="KAJ5593296.1"/>
    <property type="molecule type" value="Genomic_DNA"/>
</dbReference>
<evidence type="ECO:0000313" key="3">
    <source>
        <dbReference type="Proteomes" id="UP001213799"/>
    </source>
</evidence>
<dbReference type="Proteomes" id="UP001213799">
    <property type="component" value="Unassembled WGS sequence"/>
</dbReference>
<gene>
    <name evidence="2" type="ORF">N7537_010200</name>
</gene>
<sequence length="67" mass="8108">MHYQKSEQKHQNTKKQREKRQPDLSFSASTRSWNTKNHDRLIFHNFNLSYRYFLILGSSAVSFCFSH</sequence>
<comment type="caution">
    <text evidence="2">The sequence shown here is derived from an EMBL/GenBank/DDBJ whole genome shotgun (WGS) entry which is preliminary data.</text>
</comment>